<feature type="coiled-coil region" evidence="1">
    <location>
        <begin position="256"/>
        <end position="286"/>
    </location>
</feature>
<feature type="region of interest" description="Disordered" evidence="2">
    <location>
        <begin position="383"/>
        <end position="405"/>
    </location>
</feature>
<dbReference type="RefSeq" id="XP_068359997.1">
    <property type="nucleotide sequence ID" value="XM_068504094.1"/>
</dbReference>
<accession>A0A1J4KBK6</accession>
<dbReference type="VEuPathDB" id="TrichDB:TRFO_25037"/>
<reference evidence="3" key="1">
    <citation type="submission" date="2016-10" db="EMBL/GenBank/DDBJ databases">
        <authorList>
            <person name="Benchimol M."/>
            <person name="Almeida L.G."/>
            <person name="Vasconcelos A.T."/>
            <person name="Perreira-Neves A."/>
            <person name="Rosa I.A."/>
            <person name="Tasca T."/>
            <person name="Bogo M.R."/>
            <person name="de Souza W."/>
        </authorList>
    </citation>
    <scope>NUCLEOTIDE SEQUENCE [LARGE SCALE GENOMIC DNA]</scope>
    <source>
        <strain evidence="3">K</strain>
    </source>
</reference>
<feature type="coiled-coil region" evidence="1">
    <location>
        <begin position="179"/>
        <end position="213"/>
    </location>
</feature>
<dbReference type="OrthoDB" id="10634160at2759"/>
<gene>
    <name evidence="3" type="ORF">TRFO_25037</name>
</gene>
<name>A0A1J4KBK6_9EUKA</name>
<feature type="compositionally biased region" description="Low complexity" evidence="2">
    <location>
        <begin position="115"/>
        <end position="125"/>
    </location>
</feature>
<sequence length="625" mass="75684">MENEDITQMVNRLVKKTEETISIEMEETDSRDQARRLLTNWANQTESFRPSSKKNTQKKPKTVQYRKLDAPMMVAKKETHRPSVDPTLIMEARLAHVKEMKAKRLERQAKKNANSTASQSQASSVYSVDIPDIESEIQSHRNRVAERMKEKQKEIDGRIRRMQKIKVIEENVAQVIALENEERIRVEKIEQQYEDALQMKLQLLDKNQQLRKTRKFFTLWTSECNFHSDTYKKAAVLSNFRCKSAMLSVWKSRLRKKIQEREVNKLERLLRRNKQLEATSEKMYIENTLRKSLTKWRIKYKASIEYKIIEEQHKKRRDLILKKINFVEENENEIGEPQQIEEPQKPIKKSLKMPKTKIKQIKPNSRMEAMAKRMEEQRLKNLKKAQKEAEEISNKEEEELKQQMEMQRKKKQEHRQFLEKEKIKREEIKKKQMEFEREAQRRKYCEKASQEFRLKWLKLNQLRQWRKILVMREDFEKIAEKNYHNHLLKVAINSMILFSHKQRNIRNHKAEIMFNQYIQRIFLMKWNLRFNNIQEISARVEAVSNKWRVRKALRKLFEEKKKKRKGKYMLASQHANRYILRKFFNAWPIGCEIIREEEERENNRQDLMSKALKFLEELSSDSISE</sequence>
<feature type="compositionally biased region" description="Polar residues" evidence="2">
    <location>
        <begin position="41"/>
        <end position="50"/>
    </location>
</feature>
<dbReference type="AlphaFoldDB" id="A0A1J4KBK6"/>
<organism evidence="3 4">
    <name type="scientific">Tritrichomonas foetus</name>
    <dbReference type="NCBI Taxonomy" id="1144522"/>
    <lineage>
        <taxon>Eukaryota</taxon>
        <taxon>Metamonada</taxon>
        <taxon>Parabasalia</taxon>
        <taxon>Tritrichomonadida</taxon>
        <taxon>Tritrichomonadidae</taxon>
        <taxon>Tritrichomonas</taxon>
    </lineage>
</organism>
<evidence type="ECO:0000313" key="4">
    <source>
        <dbReference type="Proteomes" id="UP000179807"/>
    </source>
</evidence>
<dbReference type="Proteomes" id="UP000179807">
    <property type="component" value="Unassembled WGS sequence"/>
</dbReference>
<evidence type="ECO:0000313" key="3">
    <source>
        <dbReference type="EMBL" id="OHT06861.1"/>
    </source>
</evidence>
<keyword evidence="4" id="KW-1185">Reference proteome</keyword>
<dbReference type="GeneID" id="94838798"/>
<keyword evidence="1" id="KW-0175">Coiled coil</keyword>
<evidence type="ECO:0000256" key="2">
    <source>
        <dbReference type="SAM" id="MobiDB-lite"/>
    </source>
</evidence>
<feature type="region of interest" description="Disordered" evidence="2">
    <location>
        <begin position="41"/>
        <end position="62"/>
    </location>
</feature>
<feature type="region of interest" description="Disordered" evidence="2">
    <location>
        <begin position="104"/>
        <end position="125"/>
    </location>
</feature>
<comment type="caution">
    <text evidence="3">The sequence shown here is derived from an EMBL/GenBank/DDBJ whole genome shotgun (WGS) entry which is preliminary data.</text>
</comment>
<feature type="compositionally biased region" description="Basic and acidic residues" evidence="2">
    <location>
        <begin position="383"/>
        <end position="402"/>
    </location>
</feature>
<evidence type="ECO:0000256" key="1">
    <source>
        <dbReference type="SAM" id="Coils"/>
    </source>
</evidence>
<protein>
    <submittedName>
        <fullName evidence="3">Uncharacterized protein</fullName>
    </submittedName>
</protein>
<dbReference type="EMBL" id="MLAK01000713">
    <property type="protein sequence ID" value="OHT06861.1"/>
    <property type="molecule type" value="Genomic_DNA"/>
</dbReference>
<proteinExistence type="predicted"/>
<feature type="compositionally biased region" description="Basic residues" evidence="2">
    <location>
        <begin position="51"/>
        <end position="61"/>
    </location>
</feature>